<dbReference type="AlphaFoldDB" id="A0A923S7L0"/>
<keyword evidence="1" id="KW-1133">Transmembrane helix</keyword>
<gene>
    <name evidence="2" type="ORF">H8R02_22360</name>
</gene>
<comment type="caution">
    <text evidence="2">The sequence shown here is derived from an EMBL/GenBank/DDBJ whole genome shotgun (WGS) entry which is preliminary data.</text>
</comment>
<dbReference type="RefSeq" id="WP_187083709.1">
    <property type="nucleotide sequence ID" value="NZ_JACORU010000009.1"/>
</dbReference>
<accession>A0A923S7L0</accession>
<dbReference type="Proteomes" id="UP000596827">
    <property type="component" value="Unassembled WGS sequence"/>
</dbReference>
<keyword evidence="1" id="KW-0472">Membrane</keyword>
<evidence type="ECO:0000313" key="3">
    <source>
        <dbReference type="Proteomes" id="UP000596827"/>
    </source>
</evidence>
<feature type="transmembrane region" description="Helical" evidence="1">
    <location>
        <begin position="138"/>
        <end position="159"/>
    </location>
</feature>
<feature type="transmembrane region" description="Helical" evidence="1">
    <location>
        <begin position="38"/>
        <end position="56"/>
    </location>
</feature>
<reference evidence="2" key="1">
    <citation type="submission" date="2020-08" db="EMBL/GenBank/DDBJ databases">
        <title>Ramlibacter sp. GTP1 16S ribosomal RNA gene genome sequencing and assembly.</title>
        <authorList>
            <person name="Kang M."/>
        </authorList>
    </citation>
    <scope>NUCLEOTIDE SEQUENCE</scope>
    <source>
        <strain evidence="2">GTP1</strain>
    </source>
</reference>
<name>A0A923S7L0_9BURK</name>
<feature type="transmembrane region" description="Helical" evidence="1">
    <location>
        <begin position="77"/>
        <end position="95"/>
    </location>
</feature>
<keyword evidence="3" id="KW-1185">Reference proteome</keyword>
<organism evidence="2 3">
    <name type="scientific">Ramlibacter albus</name>
    <dbReference type="NCBI Taxonomy" id="2079448"/>
    <lineage>
        <taxon>Bacteria</taxon>
        <taxon>Pseudomonadati</taxon>
        <taxon>Pseudomonadota</taxon>
        <taxon>Betaproteobacteria</taxon>
        <taxon>Burkholderiales</taxon>
        <taxon>Comamonadaceae</taxon>
        <taxon>Ramlibacter</taxon>
    </lineage>
</organism>
<protein>
    <submittedName>
        <fullName evidence="2">Uncharacterized protein</fullName>
    </submittedName>
</protein>
<feature type="transmembrane region" description="Helical" evidence="1">
    <location>
        <begin position="107"/>
        <end position="126"/>
    </location>
</feature>
<evidence type="ECO:0000256" key="1">
    <source>
        <dbReference type="SAM" id="Phobius"/>
    </source>
</evidence>
<evidence type="ECO:0000313" key="2">
    <source>
        <dbReference type="EMBL" id="MBC5767227.1"/>
    </source>
</evidence>
<proteinExistence type="predicted"/>
<sequence>MTRSEEVRMHMSRTWLIGGLFRCNLTTFLSALYEFSYLVAWSVLPFILGALVLYVIKEASGSKDFFVLAEDTFRNGELLVFTISMLAPILYLTLHDPEQAEPFPHKLLISTTVSLIIVTCAALFAVMKAGGIKDVKFVYQFSLFLTLAAFAFRFLAILYHKLRMPSVNERELRAPQDNFVDDFRSMVESELRTDQASFVDAFQNNLGGERA</sequence>
<dbReference type="EMBL" id="JACORU010000009">
    <property type="protein sequence ID" value="MBC5767227.1"/>
    <property type="molecule type" value="Genomic_DNA"/>
</dbReference>
<keyword evidence="1" id="KW-0812">Transmembrane</keyword>